<name>A0A0W8FQV9_9ZZZZ</name>
<gene>
    <name evidence="1" type="ORF">ASZ90_007083</name>
</gene>
<protein>
    <submittedName>
        <fullName evidence="1">Uncharacterized protein</fullName>
    </submittedName>
</protein>
<evidence type="ECO:0000313" key="1">
    <source>
        <dbReference type="EMBL" id="KUG23156.1"/>
    </source>
</evidence>
<sequence length="117" mass="13282">MAASSVSSQRVGGQCNYKQYSGEAEIVSVNQRRTNPAEYEIKFSFHPHETIQEEFARVEGKQWLLVQKDSSYPREDFLKQYNIKTGGRLPCYLKVITKGTCTPVLFDFPTVGNGKVQ</sequence>
<comment type="caution">
    <text evidence="1">The sequence shown here is derived from an EMBL/GenBank/DDBJ whole genome shotgun (WGS) entry which is preliminary data.</text>
</comment>
<accession>A0A0W8FQV9</accession>
<dbReference type="AlphaFoldDB" id="A0A0W8FQV9"/>
<reference evidence="1" key="1">
    <citation type="journal article" date="2015" name="Proc. Natl. Acad. Sci. U.S.A.">
        <title>Networks of energetic and metabolic interactions define dynamics in microbial communities.</title>
        <authorList>
            <person name="Embree M."/>
            <person name="Liu J.K."/>
            <person name="Al-Bassam M.M."/>
            <person name="Zengler K."/>
        </authorList>
    </citation>
    <scope>NUCLEOTIDE SEQUENCE</scope>
</reference>
<organism evidence="1">
    <name type="scientific">hydrocarbon metagenome</name>
    <dbReference type="NCBI Taxonomy" id="938273"/>
    <lineage>
        <taxon>unclassified sequences</taxon>
        <taxon>metagenomes</taxon>
        <taxon>ecological metagenomes</taxon>
    </lineage>
</organism>
<dbReference type="EMBL" id="LNQE01000919">
    <property type="protein sequence ID" value="KUG23156.1"/>
    <property type="molecule type" value="Genomic_DNA"/>
</dbReference>
<proteinExistence type="predicted"/>